<dbReference type="Proteomes" id="UP000239471">
    <property type="component" value="Unassembled WGS sequence"/>
</dbReference>
<evidence type="ECO:0000313" key="2">
    <source>
        <dbReference type="EMBL" id="PRR81263.1"/>
    </source>
</evidence>
<keyword evidence="1" id="KW-0812">Transmembrane</keyword>
<protein>
    <recommendedName>
        <fullName evidence="4">ABC-transporter type IV</fullName>
    </recommendedName>
</protein>
<reference evidence="2 3" key="1">
    <citation type="submission" date="2018-03" db="EMBL/GenBank/DDBJ databases">
        <title>Genome sequence of Clostridium vincentii DSM 10228.</title>
        <authorList>
            <person name="Poehlein A."/>
            <person name="Daniel R."/>
        </authorList>
    </citation>
    <scope>NUCLEOTIDE SEQUENCE [LARGE SCALE GENOMIC DNA]</scope>
    <source>
        <strain evidence="2 3">DSM 10228</strain>
    </source>
</reference>
<keyword evidence="1" id="KW-1133">Transmembrane helix</keyword>
<feature type="transmembrane region" description="Helical" evidence="1">
    <location>
        <begin position="102"/>
        <end position="125"/>
    </location>
</feature>
<dbReference type="InterPro" id="IPR010540">
    <property type="entry name" value="CmpB_TMEM229"/>
</dbReference>
<dbReference type="RefSeq" id="WP_170065674.1">
    <property type="nucleotide sequence ID" value="NZ_PVXQ01000033.1"/>
</dbReference>
<dbReference type="EMBL" id="PVXQ01000033">
    <property type="protein sequence ID" value="PRR81263.1"/>
    <property type="molecule type" value="Genomic_DNA"/>
</dbReference>
<gene>
    <name evidence="2" type="ORF">CLVI_26750</name>
</gene>
<name>A0A2T0BBQ5_9CLOT</name>
<evidence type="ECO:0000256" key="1">
    <source>
        <dbReference type="SAM" id="Phobius"/>
    </source>
</evidence>
<comment type="caution">
    <text evidence="2">The sequence shown here is derived from an EMBL/GenBank/DDBJ whole genome shotgun (WGS) entry which is preliminary data.</text>
</comment>
<feature type="transmembrane region" description="Helical" evidence="1">
    <location>
        <begin position="31"/>
        <end position="52"/>
    </location>
</feature>
<sequence length="208" mass="24208">MFYYIIYSFFGWCIEVLYAYKNHKKFVNRGFLHGPLCPIYGACILSIVILLSKFKGNLFELLIIATLFTSVIEYLTGFLLENIFKTKYWDYTDDPFNLNGRICLHFSIMWGGASVAVVRIIHPIIASFIDQIPYILDPVLFFIILSYLILDFHYTLNALIDFSKISNVFQIDAGAIASKYSSFIHSSNLEEKFQNIKYKILNWKNKNL</sequence>
<evidence type="ECO:0008006" key="4">
    <source>
        <dbReference type="Google" id="ProtNLM"/>
    </source>
</evidence>
<keyword evidence="1" id="KW-0472">Membrane</keyword>
<keyword evidence="3" id="KW-1185">Reference proteome</keyword>
<organism evidence="2 3">
    <name type="scientific">Clostridium vincentii</name>
    <dbReference type="NCBI Taxonomy" id="52704"/>
    <lineage>
        <taxon>Bacteria</taxon>
        <taxon>Bacillati</taxon>
        <taxon>Bacillota</taxon>
        <taxon>Clostridia</taxon>
        <taxon>Eubacteriales</taxon>
        <taxon>Clostridiaceae</taxon>
        <taxon>Clostridium</taxon>
    </lineage>
</organism>
<dbReference type="AlphaFoldDB" id="A0A2T0BBQ5"/>
<feature type="transmembrane region" description="Helical" evidence="1">
    <location>
        <begin position="58"/>
        <end position="81"/>
    </location>
</feature>
<proteinExistence type="predicted"/>
<dbReference type="Pfam" id="PF06541">
    <property type="entry name" value="ABC_trans_CmpB"/>
    <property type="match status" value="1"/>
</dbReference>
<accession>A0A2T0BBQ5</accession>
<evidence type="ECO:0000313" key="3">
    <source>
        <dbReference type="Proteomes" id="UP000239471"/>
    </source>
</evidence>